<name>A0ABT1WU88_ACTSU</name>
<accession>A0ABT1WU88</accession>
<gene>
    <name evidence="2" type="ORF">LZL92_01065</name>
</gene>
<sequence>MQWIIELFAKSPRFSVYQAQVDGVLNNFERNPTLSIEICKALIEGVCKTILTDKGNRIPEQFPKLVIETLNSLNINNHPDYEHINQLFSRLNGVIQYIGEIRNSVGCYASHGQDIEHKKPTKDLALFVSHTTNSVLGFILHLYIFSDDLRINHRIRYEDYAEFNQFLDEEYAPKFPDGLSISYSLALFEQDIEAYKGFYEEYISLEQERLQETL</sequence>
<protein>
    <submittedName>
        <fullName evidence="2">Abortive infection family protein</fullName>
    </submittedName>
</protein>
<reference evidence="2 3" key="1">
    <citation type="submission" date="2021-12" db="EMBL/GenBank/DDBJ databases">
        <title>Identification and characterization of A. suis stains in western Canada.</title>
        <authorList>
            <person name="Kulathunga D.G.R.S."/>
            <person name="De Oliveira Costa M."/>
        </authorList>
    </citation>
    <scope>NUCLEOTIDE SEQUENCE [LARGE SCALE GENOMIC DNA]</scope>
    <source>
        <strain evidence="2 3">18_292</strain>
    </source>
</reference>
<feature type="domain" description="Abortive infection protein-like C-terminal" evidence="1">
    <location>
        <begin position="63"/>
        <end position="140"/>
    </location>
</feature>
<dbReference type="InterPro" id="IPR026001">
    <property type="entry name" value="Abi-like_C"/>
</dbReference>
<dbReference type="Proteomes" id="UP001206331">
    <property type="component" value="Unassembled WGS sequence"/>
</dbReference>
<dbReference type="GeneID" id="34290872"/>
<organism evidence="2 3">
    <name type="scientific">Actinobacillus suis</name>
    <dbReference type="NCBI Taxonomy" id="716"/>
    <lineage>
        <taxon>Bacteria</taxon>
        <taxon>Pseudomonadati</taxon>
        <taxon>Pseudomonadota</taxon>
        <taxon>Gammaproteobacteria</taxon>
        <taxon>Pasteurellales</taxon>
        <taxon>Pasteurellaceae</taxon>
        <taxon>Actinobacillus</taxon>
    </lineage>
</organism>
<evidence type="ECO:0000259" key="1">
    <source>
        <dbReference type="Pfam" id="PF14355"/>
    </source>
</evidence>
<dbReference type="Pfam" id="PF14355">
    <property type="entry name" value="Abi_C"/>
    <property type="match status" value="1"/>
</dbReference>
<proteinExistence type="predicted"/>
<evidence type="ECO:0000313" key="2">
    <source>
        <dbReference type="EMBL" id="MCQ9628871.1"/>
    </source>
</evidence>
<evidence type="ECO:0000313" key="3">
    <source>
        <dbReference type="Proteomes" id="UP001206331"/>
    </source>
</evidence>
<dbReference type="RefSeq" id="WP_014991511.1">
    <property type="nucleotide sequence ID" value="NZ_CP090556.1"/>
</dbReference>
<dbReference type="EMBL" id="JAJUPA010000001">
    <property type="protein sequence ID" value="MCQ9628871.1"/>
    <property type="molecule type" value="Genomic_DNA"/>
</dbReference>
<comment type="caution">
    <text evidence="2">The sequence shown here is derived from an EMBL/GenBank/DDBJ whole genome shotgun (WGS) entry which is preliminary data.</text>
</comment>
<keyword evidence="3" id="KW-1185">Reference proteome</keyword>